<accession>A0A6J5C302</accession>
<dbReference type="Proteomes" id="UP000494249">
    <property type="component" value="Unassembled WGS sequence"/>
</dbReference>
<proteinExistence type="predicted"/>
<gene>
    <name evidence="1" type="ORF">LMG22037_05132</name>
</gene>
<reference evidence="1 2" key="1">
    <citation type="submission" date="2020-04" db="EMBL/GenBank/DDBJ databases">
        <authorList>
            <person name="De Canck E."/>
        </authorList>
    </citation>
    <scope>NUCLEOTIDE SEQUENCE [LARGE SCALE GENOMIC DNA]</scope>
    <source>
        <strain evidence="1 2">LMG 22037</strain>
    </source>
</reference>
<evidence type="ECO:0000313" key="2">
    <source>
        <dbReference type="Proteomes" id="UP000494249"/>
    </source>
</evidence>
<organism evidence="1 2">
    <name type="scientific">Paraburkholderia phenoliruptrix</name>
    <dbReference type="NCBI Taxonomy" id="252970"/>
    <lineage>
        <taxon>Bacteria</taxon>
        <taxon>Pseudomonadati</taxon>
        <taxon>Pseudomonadota</taxon>
        <taxon>Betaproteobacteria</taxon>
        <taxon>Burkholderiales</taxon>
        <taxon>Burkholderiaceae</taxon>
        <taxon>Paraburkholderia</taxon>
    </lineage>
</organism>
<protein>
    <submittedName>
        <fullName evidence="1">Uncharacterized protein</fullName>
    </submittedName>
</protein>
<dbReference type="Pfam" id="PF20289">
    <property type="entry name" value="MComp1"/>
    <property type="match status" value="1"/>
</dbReference>
<name>A0A6J5C302_9BURK</name>
<dbReference type="RefSeq" id="WP_175145318.1">
    <property type="nucleotide sequence ID" value="NZ_CADFGL010000032.1"/>
</dbReference>
<dbReference type="AlphaFoldDB" id="A0A6J5C302"/>
<sequence>MTEKSHQTETEAVAQFAKDLKLAATSLSLPVTEWPEIAGRFFRGDSSPSTTLDQGDLPNAKQGISIGRYAIVLGVLPEIPTVSAIRETLRRYRNQCVVARSFLSVNQALDLQLMLVGPRGSERDAEWRSLALMVERDDRVARKLAWLRPDEQENDARSFSDFVRRTFLARPWEQVGQFSISGLDRLNTGQDGVESRIPRDTAEEWDSIALRPDADPAHIVAALVDAWKRRSQ</sequence>
<evidence type="ECO:0000313" key="1">
    <source>
        <dbReference type="EMBL" id="CAB3725561.1"/>
    </source>
</evidence>
<dbReference type="InterPro" id="IPR046905">
    <property type="entry name" value="ABC-3C_MC1"/>
</dbReference>
<dbReference type="EMBL" id="CADIKB010000034">
    <property type="protein sequence ID" value="CAB3725561.1"/>
    <property type="molecule type" value="Genomic_DNA"/>
</dbReference>